<gene>
    <name evidence="2" type="ORF">SAMN05443665_106219</name>
</gene>
<feature type="domain" description="DUF397" evidence="1">
    <location>
        <begin position="4"/>
        <end position="55"/>
    </location>
</feature>
<evidence type="ECO:0000259" key="1">
    <source>
        <dbReference type="Pfam" id="PF04149"/>
    </source>
</evidence>
<dbReference type="Pfam" id="PF04149">
    <property type="entry name" value="DUF397"/>
    <property type="match status" value="1"/>
</dbReference>
<dbReference type="InterPro" id="IPR007278">
    <property type="entry name" value="DUF397"/>
</dbReference>
<evidence type="ECO:0000313" key="3">
    <source>
        <dbReference type="Proteomes" id="UP000198318"/>
    </source>
</evidence>
<reference evidence="2 3" key="1">
    <citation type="submission" date="2017-06" db="EMBL/GenBank/DDBJ databases">
        <authorList>
            <person name="Kim H.J."/>
            <person name="Triplett B.A."/>
        </authorList>
    </citation>
    <scope>NUCLEOTIDE SEQUENCE [LARGE SCALE GENOMIC DNA]</scope>
    <source>
        <strain evidence="2 3">DSM 44715</strain>
    </source>
</reference>
<dbReference type="RefSeq" id="WP_089330823.1">
    <property type="nucleotide sequence ID" value="NZ_FZOR01000062.1"/>
</dbReference>
<dbReference type="AlphaFoldDB" id="A0A239P283"/>
<accession>A0A239P283</accession>
<protein>
    <recommendedName>
        <fullName evidence="1">DUF397 domain-containing protein</fullName>
    </recommendedName>
</protein>
<dbReference type="OrthoDB" id="3482566at2"/>
<evidence type="ECO:0000313" key="2">
    <source>
        <dbReference type="EMBL" id="SNT61195.1"/>
    </source>
</evidence>
<proteinExistence type="predicted"/>
<name>A0A239P283_9ACTN</name>
<organism evidence="2 3">
    <name type="scientific">Actinomadura meyerae</name>
    <dbReference type="NCBI Taxonomy" id="240840"/>
    <lineage>
        <taxon>Bacteria</taxon>
        <taxon>Bacillati</taxon>
        <taxon>Actinomycetota</taxon>
        <taxon>Actinomycetes</taxon>
        <taxon>Streptosporangiales</taxon>
        <taxon>Thermomonosporaceae</taxon>
        <taxon>Actinomadura</taxon>
    </lineage>
</organism>
<dbReference type="Proteomes" id="UP000198318">
    <property type="component" value="Unassembled WGS sequence"/>
</dbReference>
<dbReference type="EMBL" id="FZOR01000062">
    <property type="protein sequence ID" value="SNT61195.1"/>
    <property type="molecule type" value="Genomic_DNA"/>
</dbReference>
<sequence>MITRWRKSAWSDDYGNCVELAGLSDAIAIRDSKAPRDPHLTLTRQAFAALIDHIKRGELSI</sequence>
<keyword evidence="3" id="KW-1185">Reference proteome</keyword>